<dbReference type="OrthoDB" id="10068793at2759"/>
<dbReference type="AlphaFoldDB" id="A0A8H5CS21"/>
<evidence type="ECO:0000259" key="2">
    <source>
        <dbReference type="Pfam" id="PF13598"/>
    </source>
</evidence>
<dbReference type="InterPro" id="IPR037291">
    <property type="entry name" value="DUF4139"/>
</dbReference>
<accession>A0A8H5CS21</accession>
<comment type="caution">
    <text evidence="4">The sequence shown here is derived from an EMBL/GenBank/DDBJ whole genome shotgun (WGS) entry which is preliminary data.</text>
</comment>
<keyword evidence="5" id="KW-1185">Reference proteome</keyword>
<evidence type="ECO:0008006" key="6">
    <source>
        <dbReference type="Google" id="ProtNLM"/>
    </source>
</evidence>
<feature type="region of interest" description="Disordered" evidence="1">
    <location>
        <begin position="371"/>
        <end position="482"/>
    </location>
</feature>
<protein>
    <recommendedName>
        <fullName evidence="6">Protein F37C4.5</fullName>
    </recommendedName>
</protein>
<evidence type="ECO:0000256" key="1">
    <source>
        <dbReference type="SAM" id="MobiDB-lite"/>
    </source>
</evidence>
<name>A0A8H5CS21_9AGAR</name>
<feature type="domain" description="DUF4139" evidence="2">
    <location>
        <begin position="237"/>
        <end position="761"/>
    </location>
</feature>
<dbReference type="EMBL" id="JAACJM010000106">
    <property type="protein sequence ID" value="KAF5346021.1"/>
    <property type="molecule type" value="Genomic_DNA"/>
</dbReference>
<evidence type="ECO:0000259" key="3">
    <source>
        <dbReference type="Pfam" id="PF13600"/>
    </source>
</evidence>
<dbReference type="InterPro" id="IPR011935">
    <property type="entry name" value="CHP02231"/>
</dbReference>
<feature type="compositionally biased region" description="Polar residues" evidence="1">
    <location>
        <begin position="412"/>
        <end position="421"/>
    </location>
</feature>
<sequence length="772" mass="83792">MYSSTIQLYAPDYPVKSVTVFKTSRAEVVRTFEVDLKAGQNKIEILGLPNAMDADSVRVSGKKGTQELRLFDVFCTISPNAPTSSTTSVSHKIDVSTGSLPEIPDSTDPEEALRIFQVHLEALQSEKEVREHESELLVQYSKSLTAQHAPPIQSTTGGGSFSISAFLDEFVDRGRKNVATQAEIGERIVEVQRRIAHQKERVEKRKGMRNARIDVVLGDQTFVQDGQNAQGLGKVEVKITYIVSSSSWEPTYELHATTSPSTGKPNPKVTLHYRAYITQFTGEDWSNASLTLSTVSSSASASRSTLFGPPAVTEKMPYLKGVHIRPAIPFGRPGANAGGSFGAFGMLQNAQQQGDSTTTHAFNAPVQNSVLFGNASSNNAPQQQQQQYRQLLQQQQQQQQQQQPPVALGHNPNPNLQSQSSGGVPGQLFGSSGGGLFGSGATDDEEFEQVNLPHPDIPLPTASSAAQISSEAENGGQQTQMQMQTTVVETPLAITYAVEGKVTIPSDGVKHQVPIAVLVFGSDGGQSQSQSQDGGKKDKEEDVVIEHGVVPRLDARVFLQCRVKNTSEYRLFPGRVSVILDDGYIAKTFIGDINTGDHFTCTLGTDPTTQIKYIRTSKVTRSQAGTFAEAFSVVTYNTKVTLSNKHSFDLKDVKVYDCVPVYSTGEKNQTQTQSQNQNQNNNGHKVSVILRKPAGLANAKEGVVVKVDPREGGEERDVNVRWELASVDGSGGEKSGKFRWQVGVPAGKKETLELEWEVRAPADLALVESLVM</sequence>
<feature type="compositionally biased region" description="Low complexity" evidence="1">
    <location>
        <begin position="462"/>
        <end position="482"/>
    </location>
</feature>
<gene>
    <name evidence="4" type="ORF">D9758_013878</name>
</gene>
<evidence type="ECO:0000313" key="5">
    <source>
        <dbReference type="Proteomes" id="UP000559256"/>
    </source>
</evidence>
<reference evidence="4 5" key="1">
    <citation type="journal article" date="2020" name="ISME J.">
        <title>Uncovering the hidden diversity of litter-decomposition mechanisms in mushroom-forming fungi.</title>
        <authorList>
            <person name="Floudas D."/>
            <person name="Bentzer J."/>
            <person name="Ahren D."/>
            <person name="Johansson T."/>
            <person name="Persson P."/>
            <person name="Tunlid A."/>
        </authorList>
    </citation>
    <scope>NUCLEOTIDE SEQUENCE [LARGE SCALE GENOMIC DNA]</scope>
    <source>
        <strain evidence="4 5">CBS 291.85</strain>
    </source>
</reference>
<dbReference type="Pfam" id="PF13600">
    <property type="entry name" value="DUF4140"/>
    <property type="match status" value="1"/>
</dbReference>
<feature type="compositionally biased region" description="Polar residues" evidence="1">
    <location>
        <begin position="371"/>
        <end position="381"/>
    </location>
</feature>
<dbReference type="PANTHER" id="PTHR31005">
    <property type="entry name" value="DUF4139 DOMAIN-CONTAINING PROTEIN"/>
    <property type="match status" value="1"/>
</dbReference>
<dbReference type="Proteomes" id="UP000559256">
    <property type="component" value="Unassembled WGS sequence"/>
</dbReference>
<feature type="domain" description="DUF4140" evidence="3">
    <location>
        <begin position="18"/>
        <end position="136"/>
    </location>
</feature>
<dbReference type="InterPro" id="IPR025554">
    <property type="entry name" value="DUF4140"/>
</dbReference>
<feature type="compositionally biased region" description="Low complexity" evidence="1">
    <location>
        <begin position="382"/>
        <end position="403"/>
    </location>
</feature>
<organism evidence="4 5">
    <name type="scientific">Tetrapyrgos nigripes</name>
    <dbReference type="NCBI Taxonomy" id="182062"/>
    <lineage>
        <taxon>Eukaryota</taxon>
        <taxon>Fungi</taxon>
        <taxon>Dikarya</taxon>
        <taxon>Basidiomycota</taxon>
        <taxon>Agaricomycotina</taxon>
        <taxon>Agaricomycetes</taxon>
        <taxon>Agaricomycetidae</taxon>
        <taxon>Agaricales</taxon>
        <taxon>Marasmiineae</taxon>
        <taxon>Marasmiaceae</taxon>
        <taxon>Tetrapyrgos</taxon>
    </lineage>
</organism>
<evidence type="ECO:0000313" key="4">
    <source>
        <dbReference type="EMBL" id="KAF5346021.1"/>
    </source>
</evidence>
<dbReference type="PANTHER" id="PTHR31005:SF8">
    <property type="entry name" value="DUF4139 DOMAIN-CONTAINING PROTEIN"/>
    <property type="match status" value="1"/>
</dbReference>
<proteinExistence type="predicted"/>
<dbReference type="Pfam" id="PF13598">
    <property type="entry name" value="DUF4139"/>
    <property type="match status" value="1"/>
</dbReference>